<organism evidence="1 2">
    <name type="scientific">Mycolicibacterium hippocampi</name>
    <dbReference type="NCBI Taxonomy" id="659824"/>
    <lineage>
        <taxon>Bacteria</taxon>
        <taxon>Bacillati</taxon>
        <taxon>Actinomycetota</taxon>
        <taxon>Actinomycetes</taxon>
        <taxon>Mycobacteriales</taxon>
        <taxon>Mycobacteriaceae</taxon>
        <taxon>Mycolicibacterium</taxon>
    </lineage>
</organism>
<dbReference type="InterPro" id="IPR022536">
    <property type="entry name" value="EspC"/>
</dbReference>
<evidence type="ECO:0000313" key="1">
    <source>
        <dbReference type="EMBL" id="GFH01703.1"/>
    </source>
</evidence>
<comment type="caution">
    <text evidence="1">The sequence shown here is derived from an EMBL/GenBank/DDBJ whole genome shotgun (WGS) entry which is preliminary data.</text>
</comment>
<dbReference type="RefSeq" id="WP_163888444.1">
    <property type="nucleotide sequence ID" value="NZ_BLLB01000002.1"/>
</dbReference>
<sequence>MGYTDAARVDVDAVRAIAREYETVSSIVDAAVRIHLGELAFGAPSAGRAHLAHGDTLRAAVDDVVTSLRQWSRAAGEIAGALRASVDRYQDVDAHAAGRLG</sequence>
<name>A0A7I9ZLI9_9MYCO</name>
<accession>A0A7I9ZLI9</accession>
<dbReference type="AlphaFoldDB" id="A0A7I9ZLI9"/>
<proteinExistence type="predicted"/>
<dbReference type="EMBL" id="BLLB01000002">
    <property type="protein sequence ID" value="GFH01703.1"/>
    <property type="molecule type" value="Genomic_DNA"/>
</dbReference>
<dbReference type="GO" id="GO:0009306">
    <property type="term" value="P:protein secretion"/>
    <property type="evidence" value="ECO:0007669"/>
    <property type="project" value="InterPro"/>
</dbReference>
<evidence type="ECO:0000313" key="2">
    <source>
        <dbReference type="Proteomes" id="UP000465304"/>
    </source>
</evidence>
<keyword evidence="2" id="KW-1185">Reference proteome</keyword>
<evidence type="ECO:0008006" key="3">
    <source>
        <dbReference type="Google" id="ProtNLM"/>
    </source>
</evidence>
<reference evidence="1 2" key="1">
    <citation type="journal article" date="2019" name="Emerg. Microbes Infect.">
        <title>Comprehensive subspecies identification of 175 nontuberculous mycobacteria species based on 7547 genomic profiles.</title>
        <authorList>
            <person name="Matsumoto Y."/>
            <person name="Kinjo T."/>
            <person name="Motooka D."/>
            <person name="Nabeya D."/>
            <person name="Jung N."/>
            <person name="Uechi K."/>
            <person name="Horii T."/>
            <person name="Iida T."/>
            <person name="Fujita J."/>
            <person name="Nakamura S."/>
        </authorList>
    </citation>
    <scope>NUCLEOTIDE SEQUENCE [LARGE SCALE GENOMIC DNA]</scope>
    <source>
        <strain evidence="1 2">JCM 30996</strain>
    </source>
</reference>
<protein>
    <recommendedName>
        <fullName evidence="3">ESX-1 secretion-associated protein</fullName>
    </recommendedName>
</protein>
<gene>
    <name evidence="1" type="ORF">MHIP_21860</name>
</gene>
<dbReference type="Pfam" id="PF10824">
    <property type="entry name" value="T7SS_ESX_EspC"/>
    <property type="match status" value="1"/>
</dbReference>
<dbReference type="Proteomes" id="UP000465304">
    <property type="component" value="Unassembled WGS sequence"/>
</dbReference>